<evidence type="ECO:0000256" key="5">
    <source>
        <dbReference type="HAMAP-Rule" id="MF_00150"/>
    </source>
</evidence>
<evidence type="ECO:0000256" key="4">
    <source>
        <dbReference type="ARBA" id="ARBA00023002"/>
    </source>
</evidence>
<dbReference type="Gene3D" id="3.30.360.10">
    <property type="entry name" value="Dihydrodipicolinate Reductase, domain 2"/>
    <property type="match status" value="1"/>
</dbReference>
<dbReference type="Pfam" id="PF22698">
    <property type="entry name" value="Semialdhyde_dhC_1"/>
    <property type="match status" value="1"/>
</dbReference>
<reference evidence="8" key="1">
    <citation type="journal article" date="2020" name="mSystems">
        <title>Genome- and Community-Level Interaction Insights into Carbon Utilization and Element Cycling Functions of Hydrothermarchaeota in Hydrothermal Sediment.</title>
        <authorList>
            <person name="Zhou Z."/>
            <person name="Liu Y."/>
            <person name="Xu W."/>
            <person name="Pan J."/>
            <person name="Luo Z.H."/>
            <person name="Li M."/>
        </authorList>
    </citation>
    <scope>NUCLEOTIDE SEQUENCE [LARGE SCALE GENOMIC DNA]</scope>
    <source>
        <strain evidence="8">SpSt-81</strain>
    </source>
</reference>
<keyword evidence="1 5" id="KW-0055">Arginine biosynthesis</keyword>
<dbReference type="EMBL" id="DTIN01000039">
    <property type="protein sequence ID" value="HFX14212.1"/>
    <property type="molecule type" value="Genomic_DNA"/>
</dbReference>
<dbReference type="InterPro" id="IPR000706">
    <property type="entry name" value="AGPR_type-1"/>
</dbReference>
<evidence type="ECO:0000256" key="1">
    <source>
        <dbReference type="ARBA" id="ARBA00022571"/>
    </source>
</evidence>
<dbReference type="EC" id="1.2.1.38" evidence="5"/>
<feature type="domain" description="Semialdehyde dehydrogenase NAD-binding" evidence="7">
    <location>
        <begin position="3"/>
        <end position="135"/>
    </location>
</feature>
<dbReference type="PROSITE" id="PS01224">
    <property type="entry name" value="ARGC"/>
    <property type="match status" value="1"/>
</dbReference>
<dbReference type="PANTHER" id="PTHR32338:SF10">
    <property type="entry name" value="N-ACETYL-GAMMA-GLUTAMYL-PHOSPHATE REDUCTASE, CHLOROPLASTIC-RELATED"/>
    <property type="match status" value="1"/>
</dbReference>
<dbReference type="GO" id="GO:0005737">
    <property type="term" value="C:cytoplasm"/>
    <property type="evidence" value="ECO:0007669"/>
    <property type="project" value="UniProtKB-SubCell"/>
</dbReference>
<dbReference type="GO" id="GO:0051287">
    <property type="term" value="F:NAD binding"/>
    <property type="evidence" value="ECO:0007669"/>
    <property type="project" value="InterPro"/>
</dbReference>
<dbReference type="SUPFAM" id="SSF51735">
    <property type="entry name" value="NAD(P)-binding Rossmann-fold domains"/>
    <property type="match status" value="1"/>
</dbReference>
<feature type="active site" evidence="5 6">
    <location>
        <position position="143"/>
    </location>
</feature>
<dbReference type="Pfam" id="PF01118">
    <property type="entry name" value="Semialdhyde_dh"/>
    <property type="match status" value="1"/>
</dbReference>
<comment type="catalytic activity">
    <reaction evidence="5">
        <text>N-acetyl-L-glutamate 5-semialdehyde + phosphate + NADP(+) = N-acetyl-L-glutamyl 5-phosphate + NADPH + H(+)</text>
        <dbReference type="Rhea" id="RHEA:21588"/>
        <dbReference type="ChEBI" id="CHEBI:15378"/>
        <dbReference type="ChEBI" id="CHEBI:29123"/>
        <dbReference type="ChEBI" id="CHEBI:43474"/>
        <dbReference type="ChEBI" id="CHEBI:57783"/>
        <dbReference type="ChEBI" id="CHEBI:57936"/>
        <dbReference type="ChEBI" id="CHEBI:58349"/>
        <dbReference type="EC" id="1.2.1.38"/>
    </reaction>
</comment>
<dbReference type="InterPro" id="IPR050085">
    <property type="entry name" value="AGPR"/>
</dbReference>
<protein>
    <recommendedName>
        <fullName evidence="5">N-acetyl-gamma-glutamyl-phosphate reductase</fullName>
        <shortName evidence="5">AGPR</shortName>
        <ecNumber evidence="5">1.2.1.38</ecNumber>
    </recommendedName>
    <alternativeName>
        <fullName evidence="5">N-acetyl-glutamate semialdehyde dehydrogenase</fullName>
        <shortName evidence="5">NAGSA dehydrogenase</shortName>
    </alternativeName>
</protein>
<dbReference type="InterPro" id="IPR036291">
    <property type="entry name" value="NAD(P)-bd_dom_sf"/>
</dbReference>
<comment type="similarity">
    <text evidence="5">Belongs to the NAGSA dehydrogenase family. Type 1 subfamily.</text>
</comment>
<comment type="caution">
    <text evidence="8">The sequence shown here is derived from an EMBL/GenBank/DDBJ whole genome shotgun (WGS) entry which is preliminary data.</text>
</comment>
<dbReference type="UniPathway" id="UPA00068">
    <property type="reaction ID" value="UER00108"/>
</dbReference>
<proteinExistence type="inferred from homology"/>
<dbReference type="Gene3D" id="3.40.50.720">
    <property type="entry name" value="NAD(P)-binding Rossmann-like Domain"/>
    <property type="match status" value="1"/>
</dbReference>
<dbReference type="GO" id="GO:0006526">
    <property type="term" value="P:L-arginine biosynthetic process"/>
    <property type="evidence" value="ECO:0007669"/>
    <property type="project" value="UniProtKB-UniRule"/>
</dbReference>
<comment type="pathway">
    <text evidence="5">Amino-acid biosynthesis; L-arginine biosynthesis; N(2)-acetyl-L-ornithine from L-glutamate: step 3/4.</text>
</comment>
<sequence>MIRVGIVGASGYVGQELTRILLKHGKVEKIYLFTDHFEGADIFRGDKLIIRERKDYQEYVDDLDLFFFALGNGELLKILSESRVPERFIDLSADFRFKNPYEYERIYGIKHTLPNVLEEVVYGLPEIFRKEIKKAKYIANPGCYPTASILGIYPLIKEGKTFGSAIIDAKSGISGAGRKPSDKNIYGNIAENFQAYSILNHRHQPEIENVIKEFGYIKVLFVPQLLPTFRGIFASIYVPLNEEISSEDLFEIYTNIYKNEPFVKVLPPFTSPEIKKVRGTNWVFISAQVDKNTKNALIFVAIDNLIKGAAGQAVQNMNIMFGFSEEEGLDFLPLYP</sequence>
<gene>
    <name evidence="5 8" type="primary">argC</name>
    <name evidence="8" type="ORF">ENW00_08750</name>
</gene>
<organism evidence="8">
    <name type="scientific">Dictyoglomus thermophilum</name>
    <dbReference type="NCBI Taxonomy" id="14"/>
    <lineage>
        <taxon>Bacteria</taxon>
        <taxon>Pseudomonadati</taxon>
        <taxon>Dictyoglomota</taxon>
        <taxon>Dictyoglomia</taxon>
        <taxon>Dictyoglomales</taxon>
        <taxon>Dictyoglomaceae</taxon>
        <taxon>Dictyoglomus</taxon>
    </lineage>
</organism>
<evidence type="ECO:0000256" key="6">
    <source>
        <dbReference type="PROSITE-ProRule" id="PRU10010"/>
    </source>
</evidence>
<keyword evidence="5" id="KW-0963">Cytoplasm</keyword>
<keyword evidence="4 5" id="KW-0560">Oxidoreductase</keyword>
<dbReference type="NCBIfam" id="TIGR01850">
    <property type="entry name" value="argC"/>
    <property type="match status" value="1"/>
</dbReference>
<accession>A0A7C3MPX1</accession>
<dbReference type="GO" id="GO:0070401">
    <property type="term" value="F:NADP+ binding"/>
    <property type="evidence" value="ECO:0007669"/>
    <property type="project" value="InterPro"/>
</dbReference>
<name>A0A7C3MPX1_DICTH</name>
<dbReference type="GO" id="GO:0003942">
    <property type="term" value="F:N-acetyl-gamma-glutamyl-phosphate reductase activity"/>
    <property type="evidence" value="ECO:0007669"/>
    <property type="project" value="UniProtKB-UniRule"/>
</dbReference>
<keyword evidence="3 5" id="KW-0521">NADP</keyword>
<comment type="function">
    <text evidence="5">Catalyzes the NADPH-dependent reduction of N-acetyl-5-glutamyl phosphate to yield N-acetyl-L-glutamate 5-semialdehyde.</text>
</comment>
<dbReference type="CDD" id="cd17895">
    <property type="entry name" value="AGPR_1_N"/>
    <property type="match status" value="1"/>
</dbReference>
<dbReference type="PANTHER" id="PTHR32338">
    <property type="entry name" value="N-ACETYL-GAMMA-GLUTAMYL-PHOSPHATE REDUCTASE, CHLOROPLASTIC-RELATED-RELATED"/>
    <property type="match status" value="1"/>
</dbReference>
<dbReference type="InterPro" id="IPR000534">
    <property type="entry name" value="Semialdehyde_DH_NAD-bd"/>
</dbReference>
<comment type="subcellular location">
    <subcellularLocation>
        <location evidence="5">Cytoplasm</location>
    </subcellularLocation>
</comment>
<keyword evidence="2 5" id="KW-0028">Amino-acid biosynthesis</keyword>
<dbReference type="SMART" id="SM00859">
    <property type="entry name" value="Semialdhyde_dh"/>
    <property type="match status" value="1"/>
</dbReference>
<dbReference type="InterPro" id="IPR023013">
    <property type="entry name" value="AGPR_AS"/>
</dbReference>
<evidence type="ECO:0000256" key="3">
    <source>
        <dbReference type="ARBA" id="ARBA00022857"/>
    </source>
</evidence>
<dbReference type="SUPFAM" id="SSF55347">
    <property type="entry name" value="Glyceraldehyde-3-phosphate dehydrogenase-like, C-terminal domain"/>
    <property type="match status" value="1"/>
</dbReference>
<evidence type="ECO:0000313" key="8">
    <source>
        <dbReference type="EMBL" id="HFX14212.1"/>
    </source>
</evidence>
<evidence type="ECO:0000259" key="7">
    <source>
        <dbReference type="SMART" id="SM00859"/>
    </source>
</evidence>
<dbReference type="InterPro" id="IPR058924">
    <property type="entry name" value="AGPR_dimerisation_dom"/>
</dbReference>
<dbReference type="CDD" id="cd23934">
    <property type="entry name" value="AGPR_1_C"/>
    <property type="match status" value="1"/>
</dbReference>
<evidence type="ECO:0000256" key="2">
    <source>
        <dbReference type="ARBA" id="ARBA00022605"/>
    </source>
</evidence>
<dbReference type="AlphaFoldDB" id="A0A7C3MPX1"/>
<dbReference type="HAMAP" id="MF_00150">
    <property type="entry name" value="ArgC_type1"/>
    <property type="match status" value="1"/>
</dbReference>